<protein>
    <submittedName>
        <fullName evidence="2">Uncharacterized protein</fullName>
    </submittedName>
</protein>
<comment type="caution">
    <text evidence="2">The sequence shown here is derived from an EMBL/GenBank/DDBJ whole genome shotgun (WGS) entry which is preliminary data.</text>
</comment>
<dbReference type="Proteomes" id="UP000321225">
    <property type="component" value="Unassembled WGS sequence"/>
</dbReference>
<evidence type="ECO:0000256" key="1">
    <source>
        <dbReference type="SAM" id="MobiDB-lite"/>
    </source>
</evidence>
<evidence type="ECO:0000313" key="2">
    <source>
        <dbReference type="EMBL" id="GEK87907.1"/>
    </source>
</evidence>
<dbReference type="EMBL" id="BJUW01000023">
    <property type="protein sequence ID" value="GEK87907.1"/>
    <property type="molecule type" value="Genomic_DNA"/>
</dbReference>
<gene>
    <name evidence="2" type="ORF">MAE01_30830</name>
</gene>
<name>A0A511AQD2_9MICO</name>
<dbReference type="RefSeq" id="WP_147040964.1">
    <property type="nucleotide sequence ID" value="NZ_BJUW01000023.1"/>
</dbReference>
<proteinExistence type="predicted"/>
<accession>A0A511AQD2</accession>
<evidence type="ECO:0000313" key="3">
    <source>
        <dbReference type="Proteomes" id="UP000321225"/>
    </source>
</evidence>
<sequence>MPQLEQIIREWVATVYHVRPHAALADPGMFGVKMSPAERYSQGLAVTGELRIPRNRNYLLELLPVAKRQFNHYGVELNGIRYRGEIVAKYRNRTRGSDGDALWPFSYDPDDVRRIYFRDPEDGTWHALRWHLKGAQSVPFSSEALEHAKRLALEIADGKRPDVDAAAAKLLADWGAGRDLTPTERRVSARLASQLAENHRGDEGAWSLRTVQRMLGSAVGEWPDDEPEAPAPAIPQGGDDDDDDDLFAAFVFGDDELMEMM</sequence>
<keyword evidence="3" id="KW-1185">Reference proteome</keyword>
<dbReference type="OrthoDB" id="52928at2"/>
<reference evidence="2 3" key="1">
    <citation type="submission" date="2019-07" db="EMBL/GenBank/DDBJ databases">
        <title>Whole genome shotgun sequence of Microbacterium aerolatum NBRC 103071.</title>
        <authorList>
            <person name="Hosoyama A."/>
            <person name="Uohara A."/>
            <person name="Ohji S."/>
            <person name="Ichikawa N."/>
        </authorList>
    </citation>
    <scope>NUCLEOTIDE SEQUENCE [LARGE SCALE GENOMIC DNA]</scope>
    <source>
        <strain evidence="2 3">NBRC 103071</strain>
    </source>
</reference>
<organism evidence="2 3">
    <name type="scientific">Microbacterium aerolatum</name>
    <dbReference type="NCBI Taxonomy" id="153731"/>
    <lineage>
        <taxon>Bacteria</taxon>
        <taxon>Bacillati</taxon>
        <taxon>Actinomycetota</taxon>
        <taxon>Actinomycetes</taxon>
        <taxon>Micrococcales</taxon>
        <taxon>Microbacteriaceae</taxon>
        <taxon>Microbacterium</taxon>
    </lineage>
</organism>
<feature type="region of interest" description="Disordered" evidence="1">
    <location>
        <begin position="220"/>
        <end position="245"/>
    </location>
</feature>
<dbReference type="AlphaFoldDB" id="A0A511AQD2"/>